<proteinExistence type="predicted"/>
<dbReference type="AlphaFoldDB" id="A0A0S4SX94"/>
<dbReference type="EMBL" id="FAVB01000003">
    <property type="protein sequence ID" value="CUU84289.1"/>
    <property type="molecule type" value="Genomic_DNA"/>
</dbReference>
<organism evidence="1 3">
    <name type="scientific">Campylobacter hyointestinalis subsp. hyointestinalis</name>
    <dbReference type="NCBI Taxonomy" id="91352"/>
    <lineage>
        <taxon>Bacteria</taxon>
        <taxon>Pseudomonadati</taxon>
        <taxon>Campylobacterota</taxon>
        <taxon>Epsilonproteobacteria</taxon>
        <taxon>Campylobacterales</taxon>
        <taxon>Campylobacteraceae</taxon>
        <taxon>Campylobacter</taxon>
    </lineage>
</organism>
<evidence type="ECO:0000313" key="1">
    <source>
        <dbReference type="EMBL" id="CUU84289.1"/>
    </source>
</evidence>
<dbReference type="Proteomes" id="UP000052237">
    <property type="component" value="Unassembled WGS sequence"/>
</dbReference>
<gene>
    <name evidence="1" type="ORF">ERS686654_01516</name>
    <name evidence="2" type="ORF">ERS739223_01528</name>
</gene>
<evidence type="ECO:0000313" key="2">
    <source>
        <dbReference type="EMBL" id="CUU90145.1"/>
    </source>
</evidence>
<dbReference type="Pfam" id="PF09674">
    <property type="entry name" value="DUF2400"/>
    <property type="match status" value="1"/>
</dbReference>
<dbReference type="InterPro" id="IPR014127">
    <property type="entry name" value="CHP02757"/>
</dbReference>
<accession>A0A2S5J3G3</accession>
<name>A0A0S4SX94_CAMHY</name>
<keyword evidence="3" id="KW-1185">Reference proteome</keyword>
<dbReference type="NCBIfam" id="TIGR02757">
    <property type="entry name" value="TIGR02757 family protein"/>
    <property type="match status" value="1"/>
</dbReference>
<dbReference type="Proteomes" id="UP000052245">
    <property type="component" value="Unassembled WGS sequence"/>
</dbReference>
<protein>
    <submittedName>
        <fullName evidence="1">Protein of uncharacterized function (DUF2400)</fullName>
    </submittedName>
</protein>
<dbReference type="RefSeq" id="WP_059429548.1">
    <property type="nucleotide sequence ID" value="NZ_CP040464.1"/>
</dbReference>
<comment type="caution">
    <text evidence="1">The sequence shown here is derived from an EMBL/GenBank/DDBJ whole genome shotgun (WGS) entry which is preliminary data.</text>
</comment>
<evidence type="ECO:0000313" key="3">
    <source>
        <dbReference type="Proteomes" id="UP000052237"/>
    </source>
</evidence>
<accession>A0A0S4SX94</accession>
<sequence>MNNSYLKDILDAQLASKNTIANLYSQADPLQIASKFKDPFIALICALFAYGNAKMIVKFLNSLDFDMLNLSDDEIRKIVKSKNFLYRFQNSSDVSEIFITIKRLKEYDLQGILLDGFNKRSLMVDAINELIAQIYKLNSYKSDGYEFFFGRGFDKEPKSPYKRYNMWLRWMVRDSDIDLGLFKSLPKSELILPLDTHTHKVSLELGLCDRKSYDYKAALCITSNLKIFDSSDPVKYDFALYRIGQSKELERVKSGLNKI</sequence>
<evidence type="ECO:0000313" key="4">
    <source>
        <dbReference type="Proteomes" id="UP000052245"/>
    </source>
</evidence>
<reference evidence="3 4" key="1">
    <citation type="submission" date="2015-11" db="EMBL/GenBank/DDBJ databases">
        <authorList>
            <consortium name="Pathogen Informatics"/>
        </authorList>
    </citation>
    <scope>NUCLEOTIDE SEQUENCE [LARGE SCALE GENOMIC DNA]</scope>
    <source>
        <strain evidence="1 3">006A-0059</strain>
        <strain evidence="2 4">007A-0283</strain>
    </source>
</reference>
<dbReference type="EMBL" id="FAVC01000003">
    <property type="protein sequence ID" value="CUU90145.1"/>
    <property type="molecule type" value="Genomic_DNA"/>
</dbReference>